<reference evidence="2" key="1">
    <citation type="journal article" date="2019" name="Int. J. Syst. Evol. Microbiol.">
        <title>The Global Catalogue of Microorganisms (GCM) 10K type strain sequencing project: providing services to taxonomists for standard genome sequencing and annotation.</title>
        <authorList>
            <consortium name="The Broad Institute Genomics Platform"/>
            <consortium name="The Broad Institute Genome Sequencing Center for Infectious Disease"/>
            <person name="Wu L."/>
            <person name="Ma J."/>
        </authorList>
    </citation>
    <scope>NUCLEOTIDE SEQUENCE [LARGE SCALE GENOMIC DNA]</scope>
    <source>
        <strain evidence="2">JCM 11574</strain>
    </source>
</reference>
<comment type="caution">
    <text evidence="1">The sequence shown here is derived from an EMBL/GenBank/DDBJ whole genome shotgun (WGS) entry which is preliminary data.</text>
</comment>
<accession>A0ABP6NDV2</accession>
<protein>
    <submittedName>
        <fullName evidence="1">Uncharacterized protein</fullName>
    </submittedName>
</protein>
<proteinExistence type="predicted"/>
<evidence type="ECO:0000313" key="1">
    <source>
        <dbReference type="EMBL" id="GAA3145081.1"/>
    </source>
</evidence>
<name>A0ABP6NDV2_9ACTN</name>
<dbReference type="Proteomes" id="UP001500893">
    <property type="component" value="Unassembled WGS sequence"/>
</dbReference>
<evidence type="ECO:0000313" key="2">
    <source>
        <dbReference type="Proteomes" id="UP001500893"/>
    </source>
</evidence>
<dbReference type="EMBL" id="BAAAVM010000040">
    <property type="protein sequence ID" value="GAA3145081.1"/>
    <property type="molecule type" value="Genomic_DNA"/>
</dbReference>
<gene>
    <name evidence="1" type="ORF">GCM10010521_35080</name>
</gene>
<keyword evidence="2" id="KW-1185">Reference proteome</keyword>
<sequence>MRADAIHDVGQSRLDQSCPDLARVDHQVAQPARRRGYLAERKLVAGPRGVLEELATDAALLGP</sequence>
<organism evidence="1 2">
    <name type="scientific">Streptomyces rameus</name>
    <dbReference type="NCBI Taxonomy" id="68261"/>
    <lineage>
        <taxon>Bacteria</taxon>
        <taxon>Bacillati</taxon>
        <taxon>Actinomycetota</taxon>
        <taxon>Actinomycetes</taxon>
        <taxon>Kitasatosporales</taxon>
        <taxon>Streptomycetaceae</taxon>
        <taxon>Streptomyces</taxon>
    </lineage>
</organism>